<dbReference type="EMBL" id="LT549890">
    <property type="protein sequence ID" value="SAI84397.1"/>
    <property type="molecule type" value="Genomic_DNA"/>
</dbReference>
<reference evidence="2" key="1">
    <citation type="submission" date="2016-04" db="EMBL/GenBank/DDBJ databases">
        <authorList>
            <person name="Shah S.A."/>
            <person name="Garrett R.A."/>
        </authorList>
    </citation>
    <scope>NUCLEOTIDE SEQUENCE [LARGE SCALE GENOMIC DNA]</scope>
    <source>
        <strain evidence="2">ATCC 35091 / DSM 1616 / JCM 8930 / NBRC 15331 / P1</strain>
    </source>
</reference>
<gene>
    <name evidence="1" type="ORF">SSOP1_0843</name>
</gene>
<organism evidence="1 2">
    <name type="scientific">Saccharolobus solfataricus</name>
    <name type="common">Sulfolobus solfataricus</name>
    <dbReference type="NCBI Taxonomy" id="2287"/>
    <lineage>
        <taxon>Archaea</taxon>
        <taxon>Thermoproteota</taxon>
        <taxon>Thermoprotei</taxon>
        <taxon>Sulfolobales</taxon>
        <taxon>Sulfolobaceae</taxon>
        <taxon>Saccharolobus</taxon>
    </lineage>
</organism>
<protein>
    <submittedName>
        <fullName evidence="1">ORF3 in transposon ISC1225</fullName>
    </submittedName>
</protein>
<dbReference type="AlphaFoldDB" id="A0A157SZ02"/>
<evidence type="ECO:0000313" key="2">
    <source>
        <dbReference type="Proteomes" id="UP000076770"/>
    </source>
</evidence>
<name>A0A157SZ02_SACSO</name>
<proteinExistence type="predicted"/>
<dbReference type="Proteomes" id="UP000076770">
    <property type="component" value="Chromosome i"/>
</dbReference>
<dbReference type="PATRIC" id="fig|2287.9.peg.846"/>
<evidence type="ECO:0000313" key="1">
    <source>
        <dbReference type="EMBL" id="SAI84397.1"/>
    </source>
</evidence>
<sequence length="84" mass="9764">MSKDEIVSRGASGYYGIQDKANNSRRWLLLMCSNSFHVIAVPVGDVKVYEEMGITYSKRHRRDEAKFRLLVYTREEEENSCLLC</sequence>
<accession>A0A157SZ02</accession>